<organism evidence="1 2">
    <name type="scientific">Brachionus plicatilis</name>
    <name type="common">Marine rotifer</name>
    <name type="synonym">Brachionus muelleri</name>
    <dbReference type="NCBI Taxonomy" id="10195"/>
    <lineage>
        <taxon>Eukaryota</taxon>
        <taxon>Metazoa</taxon>
        <taxon>Spiralia</taxon>
        <taxon>Gnathifera</taxon>
        <taxon>Rotifera</taxon>
        <taxon>Eurotatoria</taxon>
        <taxon>Monogononta</taxon>
        <taxon>Pseudotrocha</taxon>
        <taxon>Ploima</taxon>
        <taxon>Brachionidae</taxon>
        <taxon>Brachionus</taxon>
    </lineage>
</organism>
<sequence>MVFNFFSIKFGFDFRASWAAGGTSHKLNSSLLICVCKGFSIVPLRTPLFASTSLFNFTFVVI</sequence>
<dbReference type="AlphaFoldDB" id="A0A3M7SV86"/>
<name>A0A3M7SV86_BRAPC</name>
<evidence type="ECO:0000313" key="2">
    <source>
        <dbReference type="Proteomes" id="UP000276133"/>
    </source>
</evidence>
<keyword evidence="2" id="KW-1185">Reference proteome</keyword>
<protein>
    <submittedName>
        <fullName evidence="1">Uncharacterized protein</fullName>
    </submittedName>
</protein>
<gene>
    <name evidence="1" type="ORF">BpHYR1_029919</name>
</gene>
<proteinExistence type="predicted"/>
<reference evidence="1 2" key="1">
    <citation type="journal article" date="2018" name="Sci. Rep.">
        <title>Genomic signatures of local adaptation to the degree of environmental predictability in rotifers.</title>
        <authorList>
            <person name="Franch-Gras L."/>
            <person name="Hahn C."/>
            <person name="Garcia-Roger E.M."/>
            <person name="Carmona M.J."/>
            <person name="Serra M."/>
            <person name="Gomez A."/>
        </authorList>
    </citation>
    <scope>NUCLEOTIDE SEQUENCE [LARGE SCALE GENOMIC DNA]</scope>
    <source>
        <strain evidence="1">HYR1</strain>
    </source>
</reference>
<dbReference type="Proteomes" id="UP000276133">
    <property type="component" value="Unassembled WGS sequence"/>
</dbReference>
<comment type="caution">
    <text evidence="1">The sequence shown here is derived from an EMBL/GenBank/DDBJ whole genome shotgun (WGS) entry which is preliminary data.</text>
</comment>
<dbReference type="EMBL" id="REGN01000710">
    <property type="protein sequence ID" value="RNA39731.1"/>
    <property type="molecule type" value="Genomic_DNA"/>
</dbReference>
<evidence type="ECO:0000313" key="1">
    <source>
        <dbReference type="EMBL" id="RNA39731.1"/>
    </source>
</evidence>
<accession>A0A3M7SV86</accession>